<dbReference type="Pfam" id="PF07304">
    <property type="entry name" value="SRA1"/>
    <property type="match status" value="1"/>
</dbReference>
<keyword evidence="6" id="KW-0813">Transport</keyword>
<evidence type="ECO:0000256" key="14">
    <source>
        <dbReference type="ARBA" id="ARBA00025471"/>
    </source>
</evidence>
<dbReference type="InterPro" id="IPR024298">
    <property type="entry name" value="Sec16_Sec23-bd"/>
</dbReference>
<feature type="repeat" description="WD" evidence="16">
    <location>
        <begin position="162"/>
        <end position="204"/>
    </location>
</feature>
<feature type="compositionally biased region" description="Pro residues" evidence="17">
    <location>
        <begin position="1050"/>
        <end position="1066"/>
    </location>
</feature>
<keyword evidence="7 16" id="KW-0853">WD repeat</keyword>
<keyword evidence="13" id="KW-0968">Cytoplasmic vesicle</keyword>
<dbReference type="FunFam" id="2.130.10.10:FF:000193">
    <property type="entry name" value="Protein transport protein SEC31, putative"/>
    <property type="match status" value="1"/>
</dbReference>
<evidence type="ECO:0000256" key="5">
    <source>
        <dbReference type="ARBA" id="ARBA00021236"/>
    </source>
</evidence>
<evidence type="ECO:0000256" key="16">
    <source>
        <dbReference type="PROSITE-ProRule" id="PRU00221"/>
    </source>
</evidence>
<evidence type="ECO:0000256" key="1">
    <source>
        <dbReference type="ARBA" id="ARBA00004299"/>
    </source>
</evidence>
<accession>A0A2B7X913</accession>
<keyword evidence="12" id="KW-0472">Membrane</keyword>
<dbReference type="InterPro" id="IPR015943">
    <property type="entry name" value="WD40/YVTN_repeat-like_dom_sf"/>
</dbReference>
<dbReference type="OrthoDB" id="542917at2759"/>
<sequence>MVRLREIPRTAAFAWSPGSASPYIATGTRAGAVDADFSNETDLELWDLALDREGGAAELQPAAKLSTESGFHDLAWTESDDSSRGIIAGALENGSLDLWNADKLLSGASDSLVSRASQHSGPVKTLQFNPRHSNLLATGGSKGELFISDLNNIDNPFRLGNVAARQDDIECLDWNKKVPHILVTGSSAGFVTVWDVKTKKESLTLNNLGRKAVSAVAWDPEKPTKLITSIPLETDPLILVWDLRNSNAPERVLKGHESGVLSLSWCAQDPDLLLSCGKDNRTICWNPQTGVQYGEFPVVTNWTFQTRWNPHNPNMFATASFDGRISIQTIQNTKSDAIAQAGASQSQPVDDEDFFAKAQSQPQASTFSLPTPPKWLQRPASVSFGFGGRVISVGLADPGKPGSRASKVRITPFEIDSTLSSATQTFEEALKVGDLRKICETRIENARSDSDKADWKVIETLISDNPKKQVINYLGFSSEVDEAADSLSKLGLEKSGGDGVNGVPQSDSRGPGVRKHKRLSSIFDTHTDSDNFLTDLSASKGAKTNNPFQIYTGSESEADRGVTRALLLGDFEKALDICLQEDRMSDAFMVAICGGQKCIDKAQEAYFQKQAEGPNYLRLLASIVGKNLWDVVHNADLANWKEAIATLCTFATNEEFPDLCETLGDRLEEQAKALDDKEGRKNAAFCFLASSKLEKVVGIWIDELQEIEKRSIQEAADNETSFSIHVRALQSLIEKVTVFRHVTKFEDTEKQKPSDWKLSQLYDKYLEYADVTATHGKLDVAKRYLDLIPQAHPAAEVARNRIKLATQRATARATPAHTATASRLTPKPLPQPHVPQGMYNPSTTTTQGINPYAPPAHMQASNPYAPTGASSAYAPAGYQPPQQRQPSGPVGPPPQAFGNAPQSNLAPPPRAVNQSPSTVASYTQATNLPAWNDLPEGFAKAPTPRRGTPSAGAGAISSPFPNQQPPQPSQSPQAMSPHPPPPPPPRQPTSMAAPPPPRGPAAPPRMTPPPAMAPPHGFQAPERPPSTSSAYTPATQHLPTGPAMNVPQIPRGPSPYNAPPSGPPPSNRYAPSPAAQPSAPQPPRPGVAPPLTGVPAPPQIPSPYAYQQPPAPAQGPYAPPSGPAAGGPGSQPHHPPPHPGSAPASRPGTAQSQKKPAPAAKYPPGDRTHIPANAQPIYEILSADMQRVKSRAPTSFKAQVNDAERRLNILFDHLNNEDLLKPATVESMVELARAMQARDYDTAQAIHLDIFTNRNDECGNWMVGVKRLIGMSRATP</sequence>
<evidence type="ECO:0000256" key="4">
    <source>
        <dbReference type="ARBA" id="ARBA00013507"/>
    </source>
</evidence>
<evidence type="ECO:0000256" key="12">
    <source>
        <dbReference type="ARBA" id="ARBA00023136"/>
    </source>
</evidence>
<dbReference type="PRINTS" id="PR01217">
    <property type="entry name" value="PRICHEXTENSN"/>
</dbReference>
<dbReference type="Gene3D" id="1.20.940.10">
    <property type="entry name" value="Functional domain of the splicing factor Prp18"/>
    <property type="match status" value="1"/>
</dbReference>
<feature type="region of interest" description="Disordered" evidence="17">
    <location>
        <begin position="494"/>
        <end position="515"/>
    </location>
</feature>
<evidence type="ECO:0000256" key="17">
    <source>
        <dbReference type="SAM" id="MobiDB-lite"/>
    </source>
</evidence>
<evidence type="ECO:0000256" key="2">
    <source>
        <dbReference type="ARBA" id="ARBA00004397"/>
    </source>
</evidence>
<dbReference type="EMBL" id="PDNC01000032">
    <property type="protein sequence ID" value="PGH05207.1"/>
    <property type="molecule type" value="Genomic_DNA"/>
</dbReference>
<evidence type="ECO:0000256" key="7">
    <source>
        <dbReference type="ARBA" id="ARBA00022574"/>
    </source>
</evidence>
<feature type="compositionally biased region" description="Low complexity" evidence="17">
    <location>
        <begin position="807"/>
        <end position="823"/>
    </location>
</feature>
<dbReference type="Gene3D" id="1.25.40.1030">
    <property type="match status" value="1"/>
</dbReference>
<proteinExistence type="inferred from homology"/>
<feature type="compositionally biased region" description="Pro residues" evidence="17">
    <location>
        <begin position="1079"/>
        <end position="1088"/>
    </location>
</feature>
<feature type="compositionally biased region" description="Polar residues" evidence="17">
    <location>
        <begin position="912"/>
        <end position="929"/>
    </location>
</feature>
<keyword evidence="21" id="KW-1185">Reference proteome</keyword>
<dbReference type="STRING" id="2060905.A0A2B7X913"/>
<feature type="compositionally biased region" description="Polar residues" evidence="17">
    <location>
        <begin position="1025"/>
        <end position="1038"/>
    </location>
</feature>
<evidence type="ECO:0000259" key="18">
    <source>
        <dbReference type="Pfam" id="PF07304"/>
    </source>
</evidence>
<dbReference type="Gene3D" id="2.130.10.10">
    <property type="entry name" value="YVTN repeat-like/Quinoprotein amine dehydrogenase"/>
    <property type="match status" value="1"/>
</dbReference>
<feature type="domain" description="SRA1/Sec31" evidence="18">
    <location>
        <begin position="1135"/>
        <end position="1273"/>
    </location>
</feature>
<evidence type="ECO:0000313" key="20">
    <source>
        <dbReference type="EMBL" id="PGH05207.1"/>
    </source>
</evidence>
<evidence type="ECO:0000256" key="15">
    <source>
        <dbReference type="ARBA" id="ARBA00025864"/>
    </source>
</evidence>
<feature type="compositionally biased region" description="Low complexity" evidence="17">
    <location>
        <begin position="1141"/>
        <end position="1163"/>
    </location>
</feature>
<dbReference type="PANTHER" id="PTHR13923">
    <property type="entry name" value="SEC31-RELATED PROTEIN"/>
    <property type="match status" value="1"/>
</dbReference>
<evidence type="ECO:0000256" key="8">
    <source>
        <dbReference type="ARBA" id="ARBA00022737"/>
    </source>
</evidence>
<comment type="similarity">
    <text evidence="3">Belongs to the WD repeat SEC31 family.</text>
</comment>
<evidence type="ECO:0000259" key="19">
    <source>
        <dbReference type="Pfam" id="PF12931"/>
    </source>
</evidence>
<dbReference type="SUPFAM" id="SSF50978">
    <property type="entry name" value="WD40 repeat-like"/>
    <property type="match status" value="1"/>
</dbReference>
<dbReference type="GO" id="GO:0007029">
    <property type="term" value="P:endoplasmic reticulum organization"/>
    <property type="evidence" value="ECO:0007669"/>
    <property type="project" value="TreeGrafter"/>
</dbReference>
<feature type="compositionally biased region" description="Pro residues" evidence="17">
    <location>
        <begin position="1109"/>
        <end position="1122"/>
    </location>
</feature>
<dbReference type="GO" id="GO:0015031">
    <property type="term" value="P:protein transport"/>
    <property type="evidence" value="ECO:0007669"/>
    <property type="project" value="UniProtKB-KW"/>
</dbReference>
<dbReference type="Pfam" id="PF12931">
    <property type="entry name" value="TPR_Sec16"/>
    <property type="match status" value="1"/>
</dbReference>
<gene>
    <name evidence="20" type="ORF">GX51_03106</name>
</gene>
<dbReference type="Proteomes" id="UP000224080">
    <property type="component" value="Unassembled WGS sequence"/>
</dbReference>
<keyword evidence="8" id="KW-0677">Repeat</keyword>
<evidence type="ECO:0000256" key="13">
    <source>
        <dbReference type="ARBA" id="ARBA00023329"/>
    </source>
</evidence>
<keyword evidence="10" id="KW-0931">ER-Golgi transport</keyword>
<dbReference type="Pfam" id="PF00400">
    <property type="entry name" value="WD40"/>
    <property type="match status" value="1"/>
</dbReference>
<dbReference type="PROSITE" id="PS50082">
    <property type="entry name" value="WD_REPEATS_2"/>
    <property type="match status" value="1"/>
</dbReference>
<feature type="compositionally biased region" description="Low complexity" evidence="17">
    <location>
        <begin position="1067"/>
        <end position="1078"/>
    </location>
</feature>
<dbReference type="AlphaFoldDB" id="A0A2B7X913"/>
<dbReference type="GO" id="GO:0030127">
    <property type="term" value="C:COPII vesicle coat"/>
    <property type="evidence" value="ECO:0007669"/>
    <property type="project" value="TreeGrafter"/>
</dbReference>
<evidence type="ECO:0000256" key="9">
    <source>
        <dbReference type="ARBA" id="ARBA00022824"/>
    </source>
</evidence>
<feature type="compositionally biased region" description="Polar residues" evidence="17">
    <location>
        <begin position="859"/>
        <end position="870"/>
    </location>
</feature>
<comment type="subcellular location">
    <subcellularLocation>
        <location evidence="1">Cytoplasmic vesicle</location>
        <location evidence="1">COPII-coated vesicle membrane</location>
        <topology evidence="1">Peripheral membrane protein</topology>
        <orientation evidence="1">Cytoplasmic side</orientation>
    </subcellularLocation>
    <subcellularLocation>
        <location evidence="2">Endoplasmic reticulum membrane</location>
        <topology evidence="2">Peripheral membrane protein</topology>
        <orientation evidence="2">Cytoplasmic side</orientation>
    </subcellularLocation>
</comment>
<comment type="caution">
    <text evidence="20">The sequence shown here is derived from an EMBL/GenBank/DDBJ whole genome shotgun (WGS) entry which is preliminary data.</text>
</comment>
<feature type="compositionally biased region" description="Polar residues" evidence="17">
    <location>
        <begin position="839"/>
        <end position="849"/>
    </location>
</feature>
<evidence type="ECO:0000256" key="11">
    <source>
        <dbReference type="ARBA" id="ARBA00022927"/>
    </source>
</evidence>
<protein>
    <recommendedName>
        <fullName evidence="5">Protein transport protein SEC31</fullName>
    </recommendedName>
    <alternativeName>
        <fullName evidence="4">Protein transport protein sec31</fullName>
    </alternativeName>
</protein>
<evidence type="ECO:0000256" key="10">
    <source>
        <dbReference type="ARBA" id="ARBA00022892"/>
    </source>
</evidence>
<keyword evidence="9" id="KW-0256">Endoplasmic reticulum</keyword>
<comment type="function">
    <text evidence="14">Component of the coat protein complex II (COPII) which promotes the formation of transport vesicles from the endoplasmic reticulum (ER). The coat has two main functions, the physical deformation of the endoplasmic reticulum membrane into vesicles and the selection of cargo molecules.</text>
</comment>
<organism evidence="20 21">
    <name type="scientific">Blastomyces parvus</name>
    <dbReference type="NCBI Taxonomy" id="2060905"/>
    <lineage>
        <taxon>Eukaryota</taxon>
        <taxon>Fungi</taxon>
        <taxon>Dikarya</taxon>
        <taxon>Ascomycota</taxon>
        <taxon>Pezizomycotina</taxon>
        <taxon>Eurotiomycetes</taxon>
        <taxon>Eurotiomycetidae</taxon>
        <taxon>Onygenales</taxon>
        <taxon>Ajellomycetaceae</taxon>
        <taxon>Blastomyces</taxon>
    </lineage>
</organism>
<dbReference type="FunFam" id="1.20.940.10:FF:000007">
    <property type="entry name" value="Protein transport protein (SEC31), putative"/>
    <property type="match status" value="1"/>
</dbReference>
<dbReference type="GO" id="GO:0070971">
    <property type="term" value="C:endoplasmic reticulum exit site"/>
    <property type="evidence" value="ECO:0007669"/>
    <property type="project" value="TreeGrafter"/>
</dbReference>
<evidence type="ECO:0000256" key="6">
    <source>
        <dbReference type="ARBA" id="ARBA00022448"/>
    </source>
</evidence>
<dbReference type="InterPro" id="IPR040251">
    <property type="entry name" value="SEC31-like"/>
</dbReference>
<dbReference type="GO" id="GO:0090110">
    <property type="term" value="P:COPII-coated vesicle cargo loading"/>
    <property type="evidence" value="ECO:0007669"/>
    <property type="project" value="TreeGrafter"/>
</dbReference>
<dbReference type="InterPro" id="IPR036322">
    <property type="entry name" value="WD40_repeat_dom_sf"/>
</dbReference>
<dbReference type="InterPro" id="IPR009917">
    <property type="entry name" value="SRA1/Sec31"/>
</dbReference>
<comment type="subunit">
    <text evidence="15">The COPII coat is composed of at least 5 proteins: the SEC23/24 complex, the SEC13/31 complex, and the protein SAR1. SEC13 and SEC31 make a 2:2 tetramer that forms the edge element of the COPII outer coat. The tetramer self-assembles in multiple copies to form the complete polyhedral cage. Interacts (via WD 8) with SEC13.</text>
</comment>
<dbReference type="SMART" id="SM00320">
    <property type="entry name" value="WD40"/>
    <property type="match status" value="6"/>
</dbReference>
<evidence type="ECO:0000313" key="21">
    <source>
        <dbReference type="Proteomes" id="UP000224080"/>
    </source>
</evidence>
<dbReference type="GO" id="GO:0005789">
    <property type="term" value="C:endoplasmic reticulum membrane"/>
    <property type="evidence" value="ECO:0007669"/>
    <property type="project" value="UniProtKB-SubCell"/>
</dbReference>
<keyword evidence="11" id="KW-0653">Protein transport</keyword>
<reference evidence="20 21" key="1">
    <citation type="submission" date="2017-10" db="EMBL/GenBank/DDBJ databases">
        <title>Comparative genomics in systemic dimorphic fungi from Ajellomycetaceae.</title>
        <authorList>
            <person name="Munoz J.F."/>
            <person name="Mcewen J.G."/>
            <person name="Clay O.K."/>
            <person name="Cuomo C.A."/>
        </authorList>
    </citation>
    <scope>NUCLEOTIDE SEQUENCE [LARGE SCALE GENOMIC DNA]</scope>
    <source>
        <strain evidence="20 21">UAMH130</strain>
    </source>
</reference>
<dbReference type="GO" id="GO:0005198">
    <property type="term" value="F:structural molecule activity"/>
    <property type="evidence" value="ECO:0007669"/>
    <property type="project" value="TreeGrafter"/>
</dbReference>
<feature type="compositionally biased region" description="Pro residues" evidence="17">
    <location>
        <begin position="977"/>
        <end position="1013"/>
    </location>
</feature>
<feature type="region of interest" description="Disordered" evidence="17">
    <location>
        <begin position="807"/>
        <end position="1171"/>
    </location>
</feature>
<dbReference type="PANTHER" id="PTHR13923:SF11">
    <property type="entry name" value="SECRETORY 31, ISOFORM D"/>
    <property type="match status" value="1"/>
</dbReference>
<name>A0A2B7X913_9EURO</name>
<evidence type="ECO:0000256" key="3">
    <source>
        <dbReference type="ARBA" id="ARBA00009358"/>
    </source>
</evidence>
<dbReference type="InterPro" id="IPR001680">
    <property type="entry name" value="WD40_rpt"/>
</dbReference>
<feature type="domain" description="Sec16 Sec23-binding" evidence="19">
    <location>
        <begin position="563"/>
        <end position="791"/>
    </location>
</feature>